<gene>
    <name evidence="1" type="ORF">CGOC_LOCUS10406</name>
</gene>
<organism evidence="1 2">
    <name type="scientific">Cylicostephanus goldi</name>
    <name type="common">Nematode worm</name>
    <dbReference type="NCBI Taxonomy" id="71465"/>
    <lineage>
        <taxon>Eukaryota</taxon>
        <taxon>Metazoa</taxon>
        <taxon>Ecdysozoa</taxon>
        <taxon>Nematoda</taxon>
        <taxon>Chromadorea</taxon>
        <taxon>Rhabditida</taxon>
        <taxon>Rhabditina</taxon>
        <taxon>Rhabditomorpha</taxon>
        <taxon>Strongyloidea</taxon>
        <taxon>Strongylidae</taxon>
        <taxon>Cylicostephanus</taxon>
    </lineage>
</organism>
<dbReference type="EMBL" id="UYRV01111103">
    <property type="protein sequence ID" value="VDN26500.1"/>
    <property type="molecule type" value="Genomic_DNA"/>
</dbReference>
<dbReference type="Proteomes" id="UP000271889">
    <property type="component" value="Unassembled WGS sequence"/>
</dbReference>
<proteinExistence type="predicted"/>
<dbReference type="AlphaFoldDB" id="A0A3P7MJ02"/>
<reference evidence="1 2" key="1">
    <citation type="submission" date="2018-11" db="EMBL/GenBank/DDBJ databases">
        <authorList>
            <consortium name="Pathogen Informatics"/>
        </authorList>
    </citation>
    <scope>NUCLEOTIDE SEQUENCE [LARGE SCALE GENOMIC DNA]</scope>
</reference>
<sequence length="76" mass="8481">MMAAARNFGMQRTSVNLPAELAYIARQRPELLSAAVREFAAGVDKEEVSERRSSDSEDVMVHVNLNATDWQVKCVL</sequence>
<dbReference type="OrthoDB" id="27237at2759"/>
<evidence type="ECO:0000313" key="1">
    <source>
        <dbReference type="EMBL" id="VDN26500.1"/>
    </source>
</evidence>
<evidence type="ECO:0000313" key="2">
    <source>
        <dbReference type="Proteomes" id="UP000271889"/>
    </source>
</evidence>
<accession>A0A3P7MJ02</accession>
<keyword evidence="2" id="KW-1185">Reference proteome</keyword>
<protein>
    <submittedName>
        <fullName evidence="1">Uncharacterized protein</fullName>
    </submittedName>
</protein>
<name>A0A3P7MJ02_CYLGO</name>